<dbReference type="EMBL" id="SBLC01000052">
    <property type="protein sequence ID" value="RWY37136.1"/>
    <property type="molecule type" value="Genomic_DNA"/>
</dbReference>
<proteinExistence type="predicted"/>
<dbReference type="InterPro" id="IPR032494">
    <property type="entry name" value="Phage_TTP_N"/>
</dbReference>
<comment type="caution">
    <text evidence="2">The sequence shown here is derived from an EMBL/GenBank/DDBJ whole genome shotgun (WGS) entry which is preliminary data.</text>
</comment>
<reference evidence="2 3" key="1">
    <citation type="journal article" date="2015" name="Int. J. Syst. Evol. Microbiol.">
        <title>Gemmobacter intermedius sp. nov., isolated from a white stork (Ciconia ciconia).</title>
        <authorList>
            <person name="Kampfer P."/>
            <person name="Jerzak L."/>
            <person name="Wilharm G."/>
            <person name="Golke J."/>
            <person name="Busse H.J."/>
            <person name="Glaeser S.P."/>
        </authorList>
    </citation>
    <scope>NUCLEOTIDE SEQUENCE [LARGE SCALE GENOMIC DNA]</scope>
    <source>
        <strain evidence="2 3">119/4</strain>
    </source>
</reference>
<accession>A0A451GH00</accession>
<name>A0A451GH00_9RHOB</name>
<evidence type="ECO:0000313" key="2">
    <source>
        <dbReference type="EMBL" id="RWY37136.1"/>
    </source>
</evidence>
<dbReference type="Proteomes" id="UP000287168">
    <property type="component" value="Unassembled WGS sequence"/>
</dbReference>
<evidence type="ECO:0000313" key="3">
    <source>
        <dbReference type="Proteomes" id="UP000287168"/>
    </source>
</evidence>
<feature type="domain" description="Lambda phage tail tube protein N-terminal" evidence="1">
    <location>
        <begin position="14"/>
        <end position="139"/>
    </location>
</feature>
<sequence length="144" mass="14922">MAASGALAGYGAKFSIKGAGSTYTAVAEVVSITPPGLTRETIDVTHLNSDDQTKEFIGSLIEAGEATITINYVPSASDVLLTAFTTNGGAGEFRITYPKNDFNMDFKGIITGYEQGDIVVDDKLSATLTIKCSGKPTITAVSGS</sequence>
<gene>
    <name evidence="2" type="ORF">EP867_17615</name>
</gene>
<protein>
    <submittedName>
        <fullName evidence="2">Outer capsid protein Hoc</fullName>
    </submittedName>
</protein>
<keyword evidence="3" id="KW-1185">Reference proteome</keyword>
<dbReference type="Pfam" id="PF16461">
    <property type="entry name" value="Phage_TTP_12"/>
    <property type="match status" value="1"/>
</dbReference>
<dbReference type="RefSeq" id="WP_128490775.1">
    <property type="nucleotide sequence ID" value="NZ_JBHLXB010000169.1"/>
</dbReference>
<dbReference type="Gene3D" id="4.10.410.40">
    <property type="match status" value="1"/>
</dbReference>
<evidence type="ECO:0000259" key="1">
    <source>
        <dbReference type="Pfam" id="PF16461"/>
    </source>
</evidence>
<organism evidence="2 3">
    <name type="scientific">Falsigemmobacter intermedius</name>
    <dbReference type="NCBI Taxonomy" id="1553448"/>
    <lineage>
        <taxon>Bacteria</taxon>
        <taxon>Pseudomonadati</taxon>
        <taxon>Pseudomonadota</taxon>
        <taxon>Alphaproteobacteria</taxon>
        <taxon>Rhodobacterales</taxon>
        <taxon>Paracoccaceae</taxon>
        <taxon>Falsigemmobacter</taxon>
    </lineage>
</organism>
<dbReference type="OrthoDB" id="4206561at2"/>
<dbReference type="AlphaFoldDB" id="A0A451GH00"/>